<keyword evidence="2" id="KW-1185">Reference proteome</keyword>
<gene>
    <name evidence="1" type="ordered locus">Astex_3755</name>
</gene>
<evidence type="ECO:0000313" key="1">
    <source>
        <dbReference type="EMBL" id="ADU15366.1"/>
    </source>
</evidence>
<dbReference type="RefSeq" id="WP_013481179.1">
    <property type="nucleotide sequence ID" value="NC_014819.1"/>
</dbReference>
<reference evidence="2" key="1">
    <citation type="submission" date="2010-12" db="EMBL/GenBank/DDBJ databases">
        <title>Complete sequence of plasmid 2 of Asticcacaulis excentricus CB 48.</title>
        <authorList>
            <consortium name="US DOE Joint Genome Institute"/>
            <person name="Lucas S."/>
            <person name="Copeland A."/>
            <person name="Lapidus A."/>
            <person name="Cheng J.-F."/>
            <person name="Bruce D."/>
            <person name="Goodwin L."/>
            <person name="Pitluck S."/>
            <person name="Teshima H."/>
            <person name="Davenport K."/>
            <person name="Detter J.C."/>
            <person name="Han C."/>
            <person name="Tapia R."/>
            <person name="Land M."/>
            <person name="Hauser L."/>
            <person name="Jeffries C."/>
            <person name="Kyrpides N."/>
            <person name="Ivanova N."/>
            <person name="Ovchinnikova G."/>
            <person name="Brun Y.V."/>
            <person name="Woyke T."/>
        </authorList>
    </citation>
    <scope>NUCLEOTIDE SEQUENCE [LARGE SCALE GENOMIC DNA]</scope>
    <source>
        <strain evidence="2">ATCC 15261 / DSM 4724 / KCTC 12464 / NCIMB 9791 / VKM B-1370 / CB 48</strain>
        <plasmid evidence="2">pASTEX02</plasmid>
    </source>
</reference>
<evidence type="ECO:0000313" key="2">
    <source>
        <dbReference type="Proteomes" id="UP000001492"/>
    </source>
</evidence>
<organism evidence="1 2">
    <name type="scientific">Asticcacaulis excentricus (strain ATCC 15261 / DSM 4724 / KCTC 12464 / NCIMB 9791 / VKM B-1370 / CB 48)</name>
    <dbReference type="NCBI Taxonomy" id="573065"/>
    <lineage>
        <taxon>Bacteria</taxon>
        <taxon>Pseudomonadati</taxon>
        <taxon>Pseudomonadota</taxon>
        <taxon>Alphaproteobacteria</taxon>
        <taxon>Caulobacterales</taxon>
        <taxon>Caulobacteraceae</taxon>
        <taxon>Asticcacaulis</taxon>
    </lineage>
</organism>
<keyword evidence="1" id="KW-0614">Plasmid</keyword>
<geneLocation type="plasmid" evidence="1 2">
    <name>pASTEX02</name>
</geneLocation>
<dbReference type="KEGG" id="aex:Astex_3755"/>
<proteinExistence type="predicted"/>
<accession>E8RVU4</accession>
<dbReference type="Proteomes" id="UP000001492">
    <property type="component" value="Plasmid pASTEX02"/>
</dbReference>
<protein>
    <submittedName>
        <fullName evidence="1">Uncharacterized protein</fullName>
    </submittedName>
</protein>
<dbReference type="AlphaFoldDB" id="E8RVU4"/>
<dbReference type="EMBL" id="CP002398">
    <property type="protein sequence ID" value="ADU15366.1"/>
    <property type="molecule type" value="Genomic_DNA"/>
</dbReference>
<sequence>MTDYHSTSVVDPKIPLSDMSPLELFLLTQFFQSDLEAEGLFLYAEQSIDHMPTVLVGALRQAYADSLAFESQILPAVRLWLDEVSDADADSETDFDLDAHLNTYPYEVILQDIVRRSPTLSYLTVEVAHTCTKMRPDGFGGSATLIHAEGIEFQSTSGLLEMAISALKLQDCPAAG</sequence>
<dbReference type="HOGENOM" id="CLU_103740_0_0_5"/>
<dbReference type="OrthoDB" id="7472639at2"/>
<name>E8RVU4_ASTEC</name>